<accession>A0ABW4RPM7</accession>
<dbReference type="EMBL" id="JBHUEH010000029">
    <property type="protein sequence ID" value="MFD1887573.1"/>
    <property type="molecule type" value="Genomic_DNA"/>
</dbReference>
<evidence type="ECO:0000313" key="5">
    <source>
        <dbReference type="EMBL" id="MFD1887573.1"/>
    </source>
</evidence>
<dbReference type="Pfam" id="PF01638">
    <property type="entry name" value="HxlR"/>
    <property type="match status" value="1"/>
</dbReference>
<protein>
    <submittedName>
        <fullName evidence="5">Winged helix-turn-helix transcriptional regulator</fullName>
    </submittedName>
</protein>
<evidence type="ECO:0000313" key="6">
    <source>
        <dbReference type="Proteomes" id="UP001597233"/>
    </source>
</evidence>
<reference evidence="6" key="1">
    <citation type="journal article" date="2019" name="Int. J. Syst. Evol. Microbiol.">
        <title>The Global Catalogue of Microorganisms (GCM) 10K type strain sequencing project: providing services to taxonomists for standard genome sequencing and annotation.</title>
        <authorList>
            <consortium name="The Broad Institute Genomics Platform"/>
            <consortium name="The Broad Institute Genome Sequencing Center for Infectious Disease"/>
            <person name="Wu L."/>
            <person name="Ma J."/>
        </authorList>
    </citation>
    <scope>NUCLEOTIDE SEQUENCE [LARGE SCALE GENOMIC DNA]</scope>
    <source>
        <strain evidence="6">CCUG 54950</strain>
    </source>
</reference>
<evidence type="ECO:0000256" key="2">
    <source>
        <dbReference type="ARBA" id="ARBA00023125"/>
    </source>
</evidence>
<dbReference type="InterPro" id="IPR036390">
    <property type="entry name" value="WH_DNA-bd_sf"/>
</dbReference>
<keyword evidence="6" id="KW-1185">Reference proteome</keyword>
<proteinExistence type="predicted"/>
<organism evidence="5 6">
    <name type="scientific">Paenibacillus wenxiniae</name>
    <dbReference type="NCBI Taxonomy" id="1636843"/>
    <lineage>
        <taxon>Bacteria</taxon>
        <taxon>Bacillati</taxon>
        <taxon>Bacillota</taxon>
        <taxon>Bacilli</taxon>
        <taxon>Bacillales</taxon>
        <taxon>Paenibacillaceae</taxon>
        <taxon>Paenibacillus</taxon>
    </lineage>
</organism>
<evidence type="ECO:0000259" key="4">
    <source>
        <dbReference type="PROSITE" id="PS51118"/>
    </source>
</evidence>
<dbReference type="Proteomes" id="UP001597233">
    <property type="component" value="Unassembled WGS sequence"/>
</dbReference>
<feature type="domain" description="HTH hxlR-type" evidence="4">
    <location>
        <begin position="21"/>
        <end position="120"/>
    </location>
</feature>
<dbReference type="Gene3D" id="1.10.10.10">
    <property type="entry name" value="Winged helix-like DNA-binding domain superfamily/Winged helix DNA-binding domain"/>
    <property type="match status" value="1"/>
</dbReference>
<gene>
    <name evidence="5" type="ORF">ACFSC9_18955</name>
</gene>
<keyword evidence="3" id="KW-0804">Transcription</keyword>
<dbReference type="PANTHER" id="PTHR33204:SF29">
    <property type="entry name" value="TRANSCRIPTIONAL REGULATOR"/>
    <property type="match status" value="1"/>
</dbReference>
<dbReference type="SUPFAM" id="SSF46785">
    <property type="entry name" value="Winged helix' DNA-binding domain"/>
    <property type="match status" value="1"/>
</dbReference>
<evidence type="ECO:0000256" key="1">
    <source>
        <dbReference type="ARBA" id="ARBA00023015"/>
    </source>
</evidence>
<dbReference type="InterPro" id="IPR036388">
    <property type="entry name" value="WH-like_DNA-bd_sf"/>
</dbReference>
<keyword evidence="1" id="KW-0805">Transcription regulation</keyword>
<dbReference type="RefSeq" id="WP_347326370.1">
    <property type="nucleotide sequence ID" value="NZ_JBCGUH010000011.1"/>
</dbReference>
<sequence length="120" mass="14009">MFQNETTSENEIRNGRENSNESFVYTLSLISGKWKLHILFLLLKEDIMRYGELKRALEGITHKMLSNQLKELEADSLIIRHEYSQVPPKVEYYLSERGKSLIPALQVLCKWGADHIDDEL</sequence>
<name>A0ABW4RPM7_9BACL</name>
<keyword evidence="2" id="KW-0238">DNA-binding</keyword>
<dbReference type="PANTHER" id="PTHR33204">
    <property type="entry name" value="TRANSCRIPTIONAL REGULATOR, MARR FAMILY"/>
    <property type="match status" value="1"/>
</dbReference>
<dbReference type="InterPro" id="IPR002577">
    <property type="entry name" value="HTH_HxlR"/>
</dbReference>
<evidence type="ECO:0000256" key="3">
    <source>
        <dbReference type="ARBA" id="ARBA00023163"/>
    </source>
</evidence>
<comment type="caution">
    <text evidence="5">The sequence shown here is derived from an EMBL/GenBank/DDBJ whole genome shotgun (WGS) entry which is preliminary data.</text>
</comment>
<dbReference type="PROSITE" id="PS51118">
    <property type="entry name" value="HTH_HXLR"/>
    <property type="match status" value="1"/>
</dbReference>